<proteinExistence type="inferred from homology"/>
<keyword evidence="10" id="KW-0472">Membrane</keyword>
<dbReference type="GO" id="GO:0016558">
    <property type="term" value="P:protein import into peroxisome matrix"/>
    <property type="evidence" value="ECO:0007669"/>
    <property type="project" value="TreeGrafter"/>
</dbReference>
<evidence type="ECO:0000256" key="14">
    <source>
        <dbReference type="ARBA" id="ARBA00046271"/>
    </source>
</evidence>
<dbReference type="AlphaFoldDB" id="A0A0B2VD39"/>
<dbReference type="InterPro" id="IPR050168">
    <property type="entry name" value="AAA_ATPase_domain"/>
</dbReference>
<keyword evidence="7" id="KW-0378">Hydrolase</keyword>
<organism evidence="18 19">
    <name type="scientific">Toxocara canis</name>
    <name type="common">Canine roundworm</name>
    <dbReference type="NCBI Taxonomy" id="6265"/>
    <lineage>
        <taxon>Eukaryota</taxon>
        <taxon>Metazoa</taxon>
        <taxon>Ecdysozoa</taxon>
        <taxon>Nematoda</taxon>
        <taxon>Chromadorea</taxon>
        <taxon>Rhabditida</taxon>
        <taxon>Spirurina</taxon>
        <taxon>Ascaridomorpha</taxon>
        <taxon>Ascaridoidea</taxon>
        <taxon>Toxocaridae</taxon>
        <taxon>Toxocara</taxon>
    </lineage>
</organism>
<name>A0A0B2VD39_TOXCA</name>
<protein>
    <recommendedName>
        <fullName evidence="13">Peroxisomal ATPase PEX1</fullName>
    </recommendedName>
    <alternativeName>
        <fullName evidence="12">Peroxin-1</fullName>
    </alternativeName>
</protein>
<dbReference type="FunFam" id="3.40.50.300:FF:000149">
    <property type="entry name" value="Nuclear valosin-containing protein-like"/>
    <property type="match status" value="1"/>
</dbReference>
<dbReference type="Gene3D" id="3.40.50.300">
    <property type="entry name" value="P-loop containing nucleotide triphosphate hydrolases"/>
    <property type="match status" value="1"/>
</dbReference>
<sequence length="388" mass="43538">MVRIFVLRVGQWFRKQEFSTGNRDTQADRLEALDSFCDCEKLRCCDLKGAAVATENFVIGDLKKLSQRIILEATARGAVCIEDDDIRRALQQSRPIGQRVEKFGDSLKLSWADVGGMQEVKKLLTEVFIWPTKYPSLFRSCVIRPGRGVLLHGPSGTGKTLIAKALASECQFSVITIKGPELLSKYIGQSEESVRNTFERARASKPCLIFFDEFDSLGAKRGHDNTGVTDRVVNQLLTEMDGVEELEGVFVLGATNRIDLIDNALLRPGRFDYIVECKLPNLEERLSILKVLCRNVRLEADLDLKYFAERTRSYSGADLKGLVTNAQFHAIRAAARNSEGVSTEKVDEPLIRQEDFELALEESSRKVKKKKKAQNDLFLEAGKRVTLA</sequence>
<dbReference type="SMART" id="SM00382">
    <property type="entry name" value="AAA"/>
    <property type="match status" value="1"/>
</dbReference>
<evidence type="ECO:0000256" key="4">
    <source>
        <dbReference type="ARBA" id="ARBA00022490"/>
    </source>
</evidence>
<evidence type="ECO:0000256" key="2">
    <source>
        <dbReference type="ARBA" id="ARBA00006914"/>
    </source>
</evidence>
<reference evidence="18 19" key="1">
    <citation type="submission" date="2014-11" db="EMBL/GenBank/DDBJ databases">
        <title>Genetic blueprint of the zoonotic pathogen Toxocara canis.</title>
        <authorList>
            <person name="Zhu X.-Q."/>
            <person name="Korhonen P.K."/>
            <person name="Cai H."/>
            <person name="Young N.D."/>
            <person name="Nejsum P."/>
            <person name="von Samson-Himmelstjerna G."/>
            <person name="Boag P.R."/>
            <person name="Tan P."/>
            <person name="Li Q."/>
            <person name="Min J."/>
            <person name="Yang Y."/>
            <person name="Wang X."/>
            <person name="Fang X."/>
            <person name="Hall R.S."/>
            <person name="Hofmann A."/>
            <person name="Sternberg P.W."/>
            <person name="Jex A.R."/>
            <person name="Gasser R.B."/>
        </authorList>
    </citation>
    <scope>NUCLEOTIDE SEQUENCE [LARGE SCALE GENOMIC DNA]</scope>
    <source>
        <strain evidence="18">PN_DK_2014</strain>
    </source>
</reference>
<dbReference type="GO" id="GO:0005778">
    <property type="term" value="C:peroxisomal membrane"/>
    <property type="evidence" value="ECO:0007669"/>
    <property type="project" value="UniProtKB-SubCell"/>
</dbReference>
<evidence type="ECO:0000313" key="18">
    <source>
        <dbReference type="EMBL" id="KHN81436.1"/>
    </source>
</evidence>
<dbReference type="InterPro" id="IPR003960">
    <property type="entry name" value="ATPase_AAA_CS"/>
</dbReference>
<dbReference type="GO" id="GO:0016887">
    <property type="term" value="F:ATP hydrolysis activity"/>
    <property type="evidence" value="ECO:0007669"/>
    <property type="project" value="InterPro"/>
</dbReference>
<dbReference type="Pfam" id="PF00004">
    <property type="entry name" value="AAA"/>
    <property type="match status" value="1"/>
</dbReference>
<evidence type="ECO:0000256" key="5">
    <source>
        <dbReference type="ARBA" id="ARBA00022737"/>
    </source>
</evidence>
<comment type="caution">
    <text evidence="18">The sequence shown here is derived from an EMBL/GenBank/DDBJ whole genome shotgun (WGS) entry which is preliminary data.</text>
</comment>
<dbReference type="EMBL" id="JPKZ01001526">
    <property type="protein sequence ID" value="KHN81436.1"/>
    <property type="molecule type" value="Genomic_DNA"/>
</dbReference>
<evidence type="ECO:0000259" key="17">
    <source>
        <dbReference type="SMART" id="SM00382"/>
    </source>
</evidence>
<dbReference type="GO" id="GO:0005829">
    <property type="term" value="C:cytosol"/>
    <property type="evidence" value="ECO:0007669"/>
    <property type="project" value="UniProtKB-SubCell"/>
</dbReference>
<dbReference type="Pfam" id="PF17862">
    <property type="entry name" value="AAA_lid_3"/>
    <property type="match status" value="1"/>
</dbReference>
<dbReference type="OMA" id="EVFIWPT"/>
<comment type="subcellular location">
    <subcellularLocation>
        <location evidence="1">Cytoplasm</location>
        <location evidence="1">Cytosol</location>
    </subcellularLocation>
    <subcellularLocation>
        <location evidence="14">Peroxisome membrane</location>
    </subcellularLocation>
</comment>
<dbReference type="InterPro" id="IPR027417">
    <property type="entry name" value="P-loop_NTPase"/>
</dbReference>
<evidence type="ECO:0000256" key="11">
    <source>
        <dbReference type="ARBA" id="ARBA00023140"/>
    </source>
</evidence>
<dbReference type="PANTHER" id="PTHR23077:SF12">
    <property type="entry name" value="PEROXISOMAL ATPASE PEX1"/>
    <property type="match status" value="1"/>
</dbReference>
<evidence type="ECO:0000256" key="3">
    <source>
        <dbReference type="ARBA" id="ARBA00022448"/>
    </source>
</evidence>
<dbReference type="InterPro" id="IPR003959">
    <property type="entry name" value="ATPase_AAA_core"/>
</dbReference>
<accession>A0A0B2VD39</accession>
<comment type="subunit">
    <text evidence="15">Interacts with PEX6; forming the PEX1-PEX6 AAA ATPase complex, which is composed of a heterohexamer formed by a trimer of PEX1-PEX6 dimers.</text>
</comment>
<evidence type="ECO:0000256" key="12">
    <source>
        <dbReference type="ARBA" id="ARBA00032509"/>
    </source>
</evidence>
<comment type="similarity">
    <text evidence="2 16">Belongs to the AAA ATPase family.</text>
</comment>
<dbReference type="FunFam" id="1.10.8.60:FF:000105">
    <property type="entry name" value="PeRoXisome assembly factor"/>
    <property type="match status" value="1"/>
</dbReference>
<evidence type="ECO:0000256" key="15">
    <source>
        <dbReference type="ARBA" id="ARBA00064205"/>
    </source>
</evidence>
<keyword evidence="9" id="KW-0653">Protein transport</keyword>
<keyword evidence="11" id="KW-0576">Peroxisome</keyword>
<dbReference type="InterPro" id="IPR041569">
    <property type="entry name" value="AAA_lid_3"/>
</dbReference>
<dbReference type="SUPFAM" id="SSF52540">
    <property type="entry name" value="P-loop containing nucleoside triphosphate hydrolases"/>
    <property type="match status" value="1"/>
</dbReference>
<keyword evidence="6 16" id="KW-0547">Nucleotide-binding</keyword>
<dbReference type="PANTHER" id="PTHR23077">
    <property type="entry name" value="AAA-FAMILY ATPASE"/>
    <property type="match status" value="1"/>
</dbReference>
<evidence type="ECO:0000256" key="13">
    <source>
        <dbReference type="ARBA" id="ARBA00034532"/>
    </source>
</evidence>
<keyword evidence="19" id="KW-1185">Reference proteome</keyword>
<keyword evidence="4" id="KW-0963">Cytoplasm</keyword>
<evidence type="ECO:0000313" key="19">
    <source>
        <dbReference type="Proteomes" id="UP000031036"/>
    </source>
</evidence>
<evidence type="ECO:0000256" key="16">
    <source>
        <dbReference type="RuleBase" id="RU003651"/>
    </source>
</evidence>
<evidence type="ECO:0000256" key="8">
    <source>
        <dbReference type="ARBA" id="ARBA00022840"/>
    </source>
</evidence>
<keyword evidence="3" id="KW-0813">Transport</keyword>
<feature type="domain" description="AAA+ ATPase" evidence="17">
    <location>
        <begin position="145"/>
        <end position="281"/>
    </location>
</feature>
<gene>
    <name evidence="18" type="primary">PEX1</name>
    <name evidence="18" type="ORF">Tcan_03053</name>
</gene>
<dbReference type="PROSITE" id="PS00674">
    <property type="entry name" value="AAA"/>
    <property type="match status" value="1"/>
</dbReference>
<evidence type="ECO:0000256" key="1">
    <source>
        <dbReference type="ARBA" id="ARBA00004514"/>
    </source>
</evidence>
<dbReference type="OrthoDB" id="2187at2759"/>
<evidence type="ECO:0000256" key="7">
    <source>
        <dbReference type="ARBA" id="ARBA00022801"/>
    </source>
</evidence>
<dbReference type="STRING" id="6265.A0A0B2VD39"/>
<keyword evidence="8 16" id="KW-0067">ATP-binding</keyword>
<evidence type="ECO:0000256" key="10">
    <source>
        <dbReference type="ARBA" id="ARBA00023136"/>
    </source>
</evidence>
<dbReference type="GO" id="GO:0005524">
    <property type="term" value="F:ATP binding"/>
    <property type="evidence" value="ECO:0007669"/>
    <property type="project" value="UniProtKB-KW"/>
</dbReference>
<evidence type="ECO:0000256" key="9">
    <source>
        <dbReference type="ARBA" id="ARBA00022927"/>
    </source>
</evidence>
<dbReference type="Proteomes" id="UP000031036">
    <property type="component" value="Unassembled WGS sequence"/>
</dbReference>
<evidence type="ECO:0000256" key="6">
    <source>
        <dbReference type="ARBA" id="ARBA00022741"/>
    </source>
</evidence>
<dbReference type="InterPro" id="IPR003593">
    <property type="entry name" value="AAA+_ATPase"/>
</dbReference>
<keyword evidence="5" id="KW-0677">Repeat</keyword>
<dbReference type="Gene3D" id="1.10.8.60">
    <property type="match status" value="1"/>
</dbReference>